<dbReference type="RefSeq" id="WP_188597165.1">
    <property type="nucleotide sequence ID" value="NZ_BMNL01000004.1"/>
</dbReference>
<protein>
    <submittedName>
        <fullName evidence="2">Nitrilase</fullName>
    </submittedName>
</protein>
<proteinExistence type="predicted"/>
<accession>A0A830GZW9</accession>
<dbReference type="SUPFAM" id="SSF56317">
    <property type="entry name" value="Carbon-nitrogen hydrolase"/>
    <property type="match status" value="1"/>
</dbReference>
<dbReference type="OrthoDB" id="24069at2157"/>
<dbReference type="Pfam" id="PF00795">
    <property type="entry name" value="CN_hydrolase"/>
    <property type="match status" value="1"/>
</dbReference>
<sequence length="236" mass="26021">MKIAAVQPLPDLAMAMKLMETAINDSSDVVMLPEKWIQRGTAAIDAAIDMSSTFNGLIIPGAFEMSGEVRAPIIKGGEVRAWAIKSHLTKAELSRARPGPGPLLVEFRGVKMGIMICYDADFPEIARALTVSGASLFLVPSRILHRGIDMWRIYIVARSLENRVPLVNANALDPPIFMGGSRAVELREEQGIIMAMERVLGGEPGILYYEHGDSLSTFRKERIKELRSYQVRVISI</sequence>
<evidence type="ECO:0000313" key="3">
    <source>
        <dbReference type="Proteomes" id="UP000610960"/>
    </source>
</evidence>
<dbReference type="CDD" id="cd07197">
    <property type="entry name" value="nitrilase"/>
    <property type="match status" value="1"/>
</dbReference>
<dbReference type="Gene3D" id="3.60.110.10">
    <property type="entry name" value="Carbon-nitrogen hydrolase"/>
    <property type="match status" value="1"/>
</dbReference>
<name>A0A830GZW9_9CREN</name>
<dbReference type="EMBL" id="BMNL01000004">
    <property type="protein sequence ID" value="GGP22567.1"/>
    <property type="molecule type" value="Genomic_DNA"/>
</dbReference>
<organism evidence="2 3">
    <name type="scientific">Thermocladium modestius</name>
    <dbReference type="NCBI Taxonomy" id="62609"/>
    <lineage>
        <taxon>Archaea</taxon>
        <taxon>Thermoproteota</taxon>
        <taxon>Thermoprotei</taxon>
        <taxon>Thermoproteales</taxon>
        <taxon>Thermoproteaceae</taxon>
        <taxon>Thermocladium</taxon>
    </lineage>
</organism>
<feature type="domain" description="CN hydrolase" evidence="1">
    <location>
        <begin position="1"/>
        <end position="214"/>
    </location>
</feature>
<dbReference type="AlphaFoldDB" id="A0A830GZW9"/>
<reference evidence="2" key="2">
    <citation type="submission" date="2020-09" db="EMBL/GenBank/DDBJ databases">
        <authorList>
            <person name="Sun Q."/>
            <person name="Ohkuma M."/>
        </authorList>
    </citation>
    <scope>NUCLEOTIDE SEQUENCE</scope>
    <source>
        <strain evidence="2">JCM 10088</strain>
    </source>
</reference>
<keyword evidence="3" id="KW-1185">Reference proteome</keyword>
<dbReference type="Proteomes" id="UP000610960">
    <property type="component" value="Unassembled WGS sequence"/>
</dbReference>
<evidence type="ECO:0000259" key="1">
    <source>
        <dbReference type="PROSITE" id="PS50263"/>
    </source>
</evidence>
<reference evidence="2" key="1">
    <citation type="journal article" date="2014" name="Int. J. Syst. Evol. Microbiol.">
        <title>Complete genome sequence of Corynebacterium casei LMG S-19264T (=DSM 44701T), isolated from a smear-ripened cheese.</title>
        <authorList>
            <consortium name="US DOE Joint Genome Institute (JGI-PGF)"/>
            <person name="Walter F."/>
            <person name="Albersmeier A."/>
            <person name="Kalinowski J."/>
            <person name="Ruckert C."/>
        </authorList>
    </citation>
    <scope>NUCLEOTIDE SEQUENCE</scope>
    <source>
        <strain evidence="2">JCM 10088</strain>
    </source>
</reference>
<dbReference type="PANTHER" id="PTHR23088:SF27">
    <property type="entry name" value="DEAMINATED GLUTATHIONE AMIDASE"/>
    <property type="match status" value="1"/>
</dbReference>
<dbReference type="InterPro" id="IPR036526">
    <property type="entry name" value="C-N_Hydrolase_sf"/>
</dbReference>
<dbReference type="PANTHER" id="PTHR23088">
    <property type="entry name" value="NITRILASE-RELATED"/>
    <property type="match status" value="1"/>
</dbReference>
<evidence type="ECO:0000313" key="2">
    <source>
        <dbReference type="EMBL" id="GGP22567.1"/>
    </source>
</evidence>
<gene>
    <name evidence="2" type="ORF">GCM10007981_19150</name>
</gene>
<dbReference type="InterPro" id="IPR003010">
    <property type="entry name" value="C-N_Hydrolase"/>
</dbReference>
<dbReference type="PROSITE" id="PS50263">
    <property type="entry name" value="CN_HYDROLASE"/>
    <property type="match status" value="1"/>
</dbReference>
<comment type="caution">
    <text evidence="2">The sequence shown here is derived from an EMBL/GenBank/DDBJ whole genome shotgun (WGS) entry which is preliminary data.</text>
</comment>